<evidence type="ECO:0000313" key="5">
    <source>
        <dbReference type="EMBL" id="RSH90120.1"/>
    </source>
</evidence>
<dbReference type="PANTHER" id="PTHR42748:SF25">
    <property type="entry name" value="NMRA FAMILY PROTEIN"/>
    <property type="match status" value="1"/>
</dbReference>
<dbReference type="STRING" id="1890683.A0A427YGB9"/>
<feature type="domain" description="NmrA-like" evidence="4">
    <location>
        <begin position="183"/>
        <end position="430"/>
    </location>
</feature>
<reference evidence="5 6" key="1">
    <citation type="submission" date="2018-11" db="EMBL/GenBank/DDBJ databases">
        <title>Genome sequence of Saitozyma podzolica DSM 27192.</title>
        <authorList>
            <person name="Aliyu H."/>
            <person name="Gorte O."/>
            <person name="Ochsenreither K."/>
        </authorList>
    </citation>
    <scope>NUCLEOTIDE SEQUENCE [LARGE SCALE GENOMIC DNA]</scope>
    <source>
        <strain evidence="5 6">DSM 27192</strain>
    </source>
</reference>
<gene>
    <name evidence="5" type="ORF">EHS25_001453</name>
</gene>
<dbReference type="Pfam" id="PF05368">
    <property type="entry name" value="NmrA"/>
    <property type="match status" value="1"/>
</dbReference>
<dbReference type="SUPFAM" id="SSF51735">
    <property type="entry name" value="NAD(P)-binding Rossmann-fold domains"/>
    <property type="match status" value="1"/>
</dbReference>
<evidence type="ECO:0000313" key="6">
    <source>
        <dbReference type="Proteomes" id="UP000279259"/>
    </source>
</evidence>
<comment type="caution">
    <text evidence="5">The sequence shown here is derived from an EMBL/GenBank/DDBJ whole genome shotgun (WGS) entry which is preliminary data.</text>
</comment>
<comment type="similarity">
    <text evidence="1">Belongs to the NmrA-type oxidoreductase family.</text>
</comment>
<dbReference type="InterPro" id="IPR051164">
    <property type="entry name" value="NmrA-like_oxidored"/>
</dbReference>
<dbReference type="AlphaFoldDB" id="A0A427YGB9"/>
<name>A0A427YGB9_9TREE</name>
<keyword evidence="2" id="KW-0521">NADP</keyword>
<dbReference type="EMBL" id="RSCD01000011">
    <property type="protein sequence ID" value="RSH90120.1"/>
    <property type="molecule type" value="Genomic_DNA"/>
</dbReference>
<dbReference type="Gene3D" id="3.40.50.720">
    <property type="entry name" value="NAD(P)-binding Rossmann-like Domain"/>
    <property type="match status" value="1"/>
</dbReference>
<evidence type="ECO:0000256" key="3">
    <source>
        <dbReference type="SAM" id="MobiDB-lite"/>
    </source>
</evidence>
<dbReference type="OrthoDB" id="9997102at2759"/>
<dbReference type="CDD" id="cd05251">
    <property type="entry name" value="NmrA_like_SDR_a"/>
    <property type="match status" value="1"/>
</dbReference>
<keyword evidence="6" id="KW-1185">Reference proteome</keyword>
<protein>
    <recommendedName>
        <fullName evidence="4">NmrA-like domain-containing protein</fullName>
    </recommendedName>
</protein>
<feature type="compositionally biased region" description="Low complexity" evidence="3">
    <location>
        <begin position="28"/>
        <end position="39"/>
    </location>
</feature>
<organism evidence="5 6">
    <name type="scientific">Saitozyma podzolica</name>
    <dbReference type="NCBI Taxonomy" id="1890683"/>
    <lineage>
        <taxon>Eukaryota</taxon>
        <taxon>Fungi</taxon>
        <taxon>Dikarya</taxon>
        <taxon>Basidiomycota</taxon>
        <taxon>Agaricomycotina</taxon>
        <taxon>Tremellomycetes</taxon>
        <taxon>Tremellales</taxon>
        <taxon>Trimorphomycetaceae</taxon>
        <taxon>Saitozyma</taxon>
    </lineage>
</organism>
<dbReference type="PANTHER" id="PTHR42748">
    <property type="entry name" value="NITROGEN METABOLITE REPRESSION PROTEIN NMRA FAMILY MEMBER"/>
    <property type="match status" value="1"/>
</dbReference>
<evidence type="ECO:0000256" key="2">
    <source>
        <dbReference type="ARBA" id="ARBA00022857"/>
    </source>
</evidence>
<dbReference type="GO" id="GO:0005634">
    <property type="term" value="C:nucleus"/>
    <property type="evidence" value="ECO:0007669"/>
    <property type="project" value="TreeGrafter"/>
</dbReference>
<evidence type="ECO:0000256" key="1">
    <source>
        <dbReference type="ARBA" id="ARBA00006328"/>
    </source>
</evidence>
<dbReference type="Proteomes" id="UP000279259">
    <property type="component" value="Unassembled WGS sequence"/>
</dbReference>
<feature type="region of interest" description="Disordered" evidence="3">
    <location>
        <begin position="1"/>
        <end position="39"/>
    </location>
</feature>
<dbReference type="Gene3D" id="3.90.25.10">
    <property type="entry name" value="UDP-galactose 4-epimerase, domain 1"/>
    <property type="match status" value="1"/>
</dbReference>
<proteinExistence type="inferred from homology"/>
<dbReference type="InterPro" id="IPR008030">
    <property type="entry name" value="NmrA-like"/>
</dbReference>
<evidence type="ECO:0000259" key="4">
    <source>
        <dbReference type="Pfam" id="PF05368"/>
    </source>
</evidence>
<accession>A0A427YGB9</accession>
<sequence>MDLGPGTSGKRTLRVMSPAEAEERRRTLQSASTATTASPARLRLHLRPAHLAAPMADRRMPQRIFRGSHWDDPLWRFRVSSIPVTRRRYVPRYKNRLGVTKLHGTHSPRPLVSCHWNSSRSPCCTELIYHLSTLLSAFAIAMALETSHSQGADPAAETRANVEATRDLGPSRAEDGPTPARRVILVTGATGKQGGAVVDALLALPKPEQFKILAVTRDPGSSAAQRLTDKSPSIILVKGDMNDVPALFAQAKEALSPTSEDIWGVFSVQSDWKHELSQGKAMIDESLRSGVKHFVYTSVDRGGEERSWENATDIPHFEAKYKIEHHLVHDTVLVARNSKKPPMTWTILRPVMFMDNLAPGFQTRVLLTAYRDTMKDKSLPWVAVADVGHFGAQAFYKPEQYNLKAVTIAGDDLTFEDVNQTFIRVTGHPAPTTLGLIGWAMKKSYGEIGKMLWWFHEEGYKANIPALRELHPGLLNFETWLRTKSSFPKKE</sequence>
<dbReference type="InterPro" id="IPR036291">
    <property type="entry name" value="NAD(P)-bd_dom_sf"/>
</dbReference>